<keyword evidence="10" id="KW-0891">Chondrogenesis</keyword>
<dbReference type="Gene3D" id="2.60.120.970">
    <property type="match status" value="1"/>
</dbReference>
<reference evidence="16" key="1">
    <citation type="submission" date="2025-08" db="UniProtKB">
        <authorList>
            <consortium name="RefSeq"/>
        </authorList>
    </citation>
    <scope>IDENTIFICATION</scope>
    <source>
        <tissue evidence="16">Sperm</tissue>
    </source>
</reference>
<gene>
    <name evidence="16" type="primary">LOC116945262</name>
</gene>
<evidence type="ECO:0000256" key="2">
    <source>
        <dbReference type="ARBA" id="ARBA00006656"/>
    </source>
</evidence>
<feature type="region of interest" description="Disordered" evidence="12">
    <location>
        <begin position="111"/>
        <end position="143"/>
    </location>
</feature>
<evidence type="ECO:0000256" key="4">
    <source>
        <dbReference type="ARBA" id="ARBA00022525"/>
    </source>
</evidence>
<evidence type="ECO:0000256" key="1">
    <source>
        <dbReference type="ARBA" id="ARBA00004613"/>
    </source>
</evidence>
<dbReference type="PANTHER" id="PTHR11848">
    <property type="entry name" value="TGF-BETA FAMILY"/>
    <property type="match status" value="1"/>
</dbReference>
<evidence type="ECO:0000259" key="14">
    <source>
        <dbReference type="PROSITE" id="PS51362"/>
    </source>
</evidence>
<dbReference type="InterPro" id="IPR017948">
    <property type="entry name" value="TGFb_CS"/>
</dbReference>
<keyword evidence="5 13" id="KW-0732">Signal</keyword>
<dbReference type="GO" id="GO:0051216">
    <property type="term" value="P:cartilage development"/>
    <property type="evidence" value="ECO:0007669"/>
    <property type="project" value="UniProtKB-KW"/>
</dbReference>
<dbReference type="Proteomes" id="UP001318040">
    <property type="component" value="Chromosome 23"/>
</dbReference>
<evidence type="ECO:0000313" key="16">
    <source>
        <dbReference type="RefSeq" id="XP_032815521.1"/>
    </source>
</evidence>
<keyword evidence="15" id="KW-1185">Reference proteome</keyword>
<comment type="similarity">
    <text evidence="2 11">Belongs to the TGF-beta family.</text>
</comment>
<evidence type="ECO:0000256" key="6">
    <source>
        <dbReference type="ARBA" id="ARBA00022855"/>
    </source>
</evidence>
<protein>
    <submittedName>
        <fullName evidence="16">Bone morphogenetic protein 7-like</fullName>
    </submittedName>
</protein>
<keyword evidence="6" id="KW-0892">Osteogenesis</keyword>
<comment type="subcellular location">
    <subcellularLocation>
        <location evidence="1">Secreted</location>
    </subcellularLocation>
</comment>
<evidence type="ECO:0000256" key="8">
    <source>
        <dbReference type="ARBA" id="ARBA00023157"/>
    </source>
</evidence>
<name>A0AAJ7TER9_PETMA</name>
<dbReference type="SUPFAM" id="SSF57501">
    <property type="entry name" value="Cystine-knot cytokines"/>
    <property type="match status" value="1"/>
</dbReference>
<evidence type="ECO:0000256" key="3">
    <source>
        <dbReference type="ARBA" id="ARBA00022514"/>
    </source>
</evidence>
<dbReference type="AlphaFoldDB" id="A0AAJ7TER9"/>
<dbReference type="KEGG" id="pmrn:116945262"/>
<feature type="signal peptide" evidence="13">
    <location>
        <begin position="1"/>
        <end position="27"/>
    </location>
</feature>
<dbReference type="Gene3D" id="2.10.90.10">
    <property type="entry name" value="Cystine-knot cytokines"/>
    <property type="match status" value="1"/>
</dbReference>
<dbReference type="GO" id="GO:0005125">
    <property type="term" value="F:cytokine activity"/>
    <property type="evidence" value="ECO:0007669"/>
    <property type="project" value="UniProtKB-KW"/>
</dbReference>
<sequence length="451" mass="50301">MVSPATLLILLGSIALSSHQGPRGASADTVRSSFIHRQLRSHERRELQREILSILGLPHRPRPPAPTGRQSAAPRFMLDLYNSMPAEAGGGGGGGGGGATVGSAQYHYQYQNQQQQQGSSPPSSILIGRGPPPLLGASHLTSPQESNFLSDADMVMSFVNMVEKEGEFPPERRHHKQFRFDLSRIPGGEAVTAAEFRIYKERASLRHDNETFRVAVFQILRDRQSDLFQLDSRVVWATEESWLVFDITATSNLWLMSPKQNLGLQLRVETMSGESINPSAVGLVGRQGQQDKMPFMVAFFRASQLRLRSARAVGRKRKGSRNKGRRGPKQDISRAFKMTDYNSSEQKQTCKIREMYVSFRDLGWLDWIIAPGGYAAYYCDGNCSFPYGVHMNATNHAIVQTLVHRMKPEAVPMPCCAPTKLSAISILYFDNNSNVILKKYRNMVVRSCGCH</sequence>
<dbReference type="FunFam" id="2.10.90.10:FF:000003">
    <property type="entry name" value="Bone morphogenetic protein 5"/>
    <property type="match status" value="1"/>
</dbReference>
<proteinExistence type="inferred from homology"/>
<dbReference type="Pfam" id="PF00688">
    <property type="entry name" value="TGFb_propeptide"/>
    <property type="match status" value="1"/>
</dbReference>
<evidence type="ECO:0000256" key="10">
    <source>
        <dbReference type="ARBA" id="ARBA00023188"/>
    </source>
</evidence>
<dbReference type="InterPro" id="IPR001111">
    <property type="entry name" value="TGF-b_propeptide"/>
</dbReference>
<feature type="compositionally biased region" description="Basic residues" evidence="12">
    <location>
        <begin position="313"/>
        <end position="327"/>
    </location>
</feature>
<evidence type="ECO:0000256" key="11">
    <source>
        <dbReference type="RuleBase" id="RU000354"/>
    </source>
</evidence>
<feature type="domain" description="TGF-beta family profile" evidence="14">
    <location>
        <begin position="323"/>
        <end position="451"/>
    </location>
</feature>
<evidence type="ECO:0000256" key="12">
    <source>
        <dbReference type="SAM" id="MobiDB-lite"/>
    </source>
</evidence>
<dbReference type="CDD" id="cd13761">
    <property type="entry name" value="TGF_beta_BMP5_like"/>
    <property type="match status" value="1"/>
</dbReference>
<dbReference type="Pfam" id="PF00019">
    <property type="entry name" value="TGF_beta"/>
    <property type="match status" value="1"/>
</dbReference>
<dbReference type="RefSeq" id="XP_032815521.1">
    <property type="nucleotide sequence ID" value="XM_032959630.1"/>
</dbReference>
<dbReference type="PROSITE" id="PS00250">
    <property type="entry name" value="TGF_BETA_1"/>
    <property type="match status" value="1"/>
</dbReference>
<evidence type="ECO:0000256" key="13">
    <source>
        <dbReference type="SAM" id="SignalP"/>
    </source>
</evidence>
<keyword evidence="8" id="KW-1015">Disulfide bond</keyword>
<keyword evidence="7 11" id="KW-0339">Growth factor</keyword>
<evidence type="ECO:0000256" key="7">
    <source>
        <dbReference type="ARBA" id="ARBA00023030"/>
    </source>
</evidence>
<feature type="region of interest" description="Disordered" evidence="12">
    <location>
        <begin position="312"/>
        <end position="332"/>
    </location>
</feature>
<dbReference type="InterPro" id="IPR029034">
    <property type="entry name" value="Cystine-knot_cytokine"/>
</dbReference>
<organism evidence="15 16">
    <name type="scientific">Petromyzon marinus</name>
    <name type="common">Sea lamprey</name>
    <dbReference type="NCBI Taxonomy" id="7757"/>
    <lineage>
        <taxon>Eukaryota</taxon>
        <taxon>Metazoa</taxon>
        <taxon>Chordata</taxon>
        <taxon>Craniata</taxon>
        <taxon>Vertebrata</taxon>
        <taxon>Cyclostomata</taxon>
        <taxon>Hyperoartia</taxon>
        <taxon>Petromyzontiformes</taxon>
        <taxon>Petromyzontidae</taxon>
        <taxon>Petromyzon</taxon>
    </lineage>
</organism>
<dbReference type="GO" id="GO:0005615">
    <property type="term" value="C:extracellular space"/>
    <property type="evidence" value="ECO:0007669"/>
    <property type="project" value="UniProtKB-KW"/>
</dbReference>
<accession>A0AAJ7TER9</accession>
<dbReference type="InterPro" id="IPR015615">
    <property type="entry name" value="TGF-beta-rel"/>
</dbReference>
<dbReference type="InterPro" id="IPR001839">
    <property type="entry name" value="TGF-b_C"/>
</dbReference>
<evidence type="ECO:0000313" key="15">
    <source>
        <dbReference type="Proteomes" id="UP001318040"/>
    </source>
</evidence>
<keyword evidence="3" id="KW-0202">Cytokine</keyword>
<evidence type="ECO:0000256" key="9">
    <source>
        <dbReference type="ARBA" id="ARBA00023180"/>
    </source>
</evidence>
<dbReference type="PROSITE" id="PS51362">
    <property type="entry name" value="TGF_BETA_2"/>
    <property type="match status" value="1"/>
</dbReference>
<keyword evidence="9" id="KW-0325">Glycoprotein</keyword>
<feature type="chain" id="PRO_5042474401" evidence="13">
    <location>
        <begin position="28"/>
        <end position="451"/>
    </location>
</feature>
<dbReference type="GO" id="GO:0001503">
    <property type="term" value="P:ossification"/>
    <property type="evidence" value="ECO:0007669"/>
    <property type="project" value="UniProtKB-KW"/>
</dbReference>
<dbReference type="GO" id="GO:0008083">
    <property type="term" value="F:growth factor activity"/>
    <property type="evidence" value="ECO:0007669"/>
    <property type="project" value="UniProtKB-KW"/>
</dbReference>
<keyword evidence="4" id="KW-0964">Secreted</keyword>
<dbReference type="PANTHER" id="PTHR11848:SF310">
    <property type="entry name" value="PROTEIN 60A-RELATED"/>
    <property type="match status" value="1"/>
</dbReference>
<evidence type="ECO:0000256" key="5">
    <source>
        <dbReference type="ARBA" id="ARBA00022729"/>
    </source>
</evidence>
<dbReference type="SMART" id="SM00204">
    <property type="entry name" value="TGFB"/>
    <property type="match status" value="1"/>
</dbReference>